<feature type="compositionally biased region" description="Basic and acidic residues" evidence="1">
    <location>
        <begin position="223"/>
        <end position="233"/>
    </location>
</feature>
<evidence type="ECO:0000256" key="1">
    <source>
        <dbReference type="SAM" id="MobiDB-lite"/>
    </source>
</evidence>
<dbReference type="Proteomes" id="UP000821853">
    <property type="component" value="Chromosome 4"/>
</dbReference>
<organism evidence="2 3">
    <name type="scientific">Haemaphysalis longicornis</name>
    <name type="common">Bush tick</name>
    <dbReference type="NCBI Taxonomy" id="44386"/>
    <lineage>
        <taxon>Eukaryota</taxon>
        <taxon>Metazoa</taxon>
        <taxon>Ecdysozoa</taxon>
        <taxon>Arthropoda</taxon>
        <taxon>Chelicerata</taxon>
        <taxon>Arachnida</taxon>
        <taxon>Acari</taxon>
        <taxon>Parasitiformes</taxon>
        <taxon>Ixodida</taxon>
        <taxon>Ixodoidea</taxon>
        <taxon>Ixodidae</taxon>
        <taxon>Haemaphysalinae</taxon>
        <taxon>Haemaphysalis</taxon>
    </lineage>
</organism>
<dbReference type="AlphaFoldDB" id="A0A9J6GCN0"/>
<feature type="region of interest" description="Disordered" evidence="1">
    <location>
        <begin position="1"/>
        <end position="52"/>
    </location>
</feature>
<protein>
    <submittedName>
        <fullName evidence="2">Uncharacterized protein</fullName>
    </submittedName>
</protein>
<dbReference type="VEuPathDB" id="VectorBase:HLOH_049132"/>
<comment type="caution">
    <text evidence="2">The sequence shown here is derived from an EMBL/GenBank/DDBJ whole genome shotgun (WGS) entry which is preliminary data.</text>
</comment>
<feature type="compositionally biased region" description="Acidic residues" evidence="1">
    <location>
        <begin position="270"/>
        <end position="279"/>
    </location>
</feature>
<evidence type="ECO:0000313" key="3">
    <source>
        <dbReference type="Proteomes" id="UP000821853"/>
    </source>
</evidence>
<accession>A0A9J6GCN0</accession>
<keyword evidence="3" id="KW-1185">Reference proteome</keyword>
<feature type="region of interest" description="Disordered" evidence="1">
    <location>
        <begin position="200"/>
        <end position="279"/>
    </location>
</feature>
<feature type="compositionally biased region" description="Basic and acidic residues" evidence="1">
    <location>
        <begin position="1"/>
        <end position="14"/>
    </location>
</feature>
<name>A0A9J6GCN0_HAELO</name>
<evidence type="ECO:0000313" key="2">
    <source>
        <dbReference type="EMBL" id="KAH9372875.1"/>
    </source>
</evidence>
<proteinExistence type="predicted"/>
<dbReference type="EMBL" id="JABSTR010000006">
    <property type="protein sequence ID" value="KAH9372875.1"/>
    <property type="molecule type" value="Genomic_DNA"/>
</dbReference>
<reference evidence="2 3" key="1">
    <citation type="journal article" date="2020" name="Cell">
        <title>Large-Scale Comparative Analyses of Tick Genomes Elucidate Their Genetic Diversity and Vector Capacities.</title>
        <authorList>
            <consortium name="Tick Genome and Microbiome Consortium (TIGMIC)"/>
            <person name="Jia N."/>
            <person name="Wang J."/>
            <person name="Shi W."/>
            <person name="Du L."/>
            <person name="Sun Y."/>
            <person name="Zhan W."/>
            <person name="Jiang J.F."/>
            <person name="Wang Q."/>
            <person name="Zhang B."/>
            <person name="Ji P."/>
            <person name="Bell-Sakyi L."/>
            <person name="Cui X.M."/>
            <person name="Yuan T.T."/>
            <person name="Jiang B.G."/>
            <person name="Yang W.F."/>
            <person name="Lam T.T."/>
            <person name="Chang Q.C."/>
            <person name="Ding S.J."/>
            <person name="Wang X.J."/>
            <person name="Zhu J.G."/>
            <person name="Ruan X.D."/>
            <person name="Zhao L."/>
            <person name="Wei J.T."/>
            <person name="Ye R.Z."/>
            <person name="Que T.C."/>
            <person name="Du C.H."/>
            <person name="Zhou Y.H."/>
            <person name="Cheng J.X."/>
            <person name="Dai P.F."/>
            <person name="Guo W.B."/>
            <person name="Han X.H."/>
            <person name="Huang E.J."/>
            <person name="Li L.F."/>
            <person name="Wei W."/>
            <person name="Gao Y.C."/>
            <person name="Liu J.Z."/>
            <person name="Shao H.Z."/>
            <person name="Wang X."/>
            <person name="Wang C.C."/>
            <person name="Yang T.C."/>
            <person name="Huo Q.B."/>
            <person name="Li W."/>
            <person name="Chen H.Y."/>
            <person name="Chen S.E."/>
            <person name="Zhou L.G."/>
            <person name="Ni X.B."/>
            <person name="Tian J.H."/>
            <person name="Sheng Y."/>
            <person name="Liu T."/>
            <person name="Pan Y.S."/>
            <person name="Xia L.Y."/>
            <person name="Li J."/>
            <person name="Zhao F."/>
            <person name="Cao W.C."/>
        </authorList>
    </citation>
    <scope>NUCLEOTIDE SEQUENCE [LARGE SCALE GENOMIC DNA]</scope>
    <source>
        <strain evidence="2">HaeL-2018</strain>
    </source>
</reference>
<sequence>MPEVEKVEGEEISREGANSPGWKTSLGRNKNARIGTPVSAGNASHVGSNKRRRTAAAQGAMKRLAAASRLPRLPREHIRIIVRPRDGLDVRKTEGDIVCPNVAQNIVVISTRATKNANAYAGIQQIRISEGSYKLQTMIINQRNPKALEAKRIKKITTVVVLFDGMKVANYVMCGVSLLRCTLYKRQTDVCYTVANAPRRGRSVTPAGRRRGHSRGRSHSRVRIQEESTWADRVKRKQAAPPPKRERQQMPPPGEAQARSSKRRASQPEGEGDPMETDS</sequence>
<feature type="compositionally biased region" description="Basic residues" evidence="1">
    <location>
        <begin position="208"/>
        <end position="222"/>
    </location>
</feature>
<gene>
    <name evidence="2" type="ORF">HPB48_012750</name>
</gene>